<dbReference type="Proteomes" id="UP000270094">
    <property type="component" value="Unassembled WGS sequence"/>
</dbReference>
<accession>A0A3P7JJ64</accession>
<dbReference type="EMBL" id="UYYB01096521">
    <property type="protein sequence ID" value="VDM76197.1"/>
    <property type="molecule type" value="Genomic_DNA"/>
</dbReference>
<organism evidence="1 2">
    <name type="scientific">Strongylus vulgaris</name>
    <name type="common">Blood worm</name>
    <dbReference type="NCBI Taxonomy" id="40348"/>
    <lineage>
        <taxon>Eukaryota</taxon>
        <taxon>Metazoa</taxon>
        <taxon>Ecdysozoa</taxon>
        <taxon>Nematoda</taxon>
        <taxon>Chromadorea</taxon>
        <taxon>Rhabditida</taxon>
        <taxon>Rhabditina</taxon>
        <taxon>Rhabditomorpha</taxon>
        <taxon>Strongyloidea</taxon>
        <taxon>Strongylidae</taxon>
        <taxon>Strongylus</taxon>
    </lineage>
</organism>
<name>A0A3P7JJ64_STRVU</name>
<protein>
    <submittedName>
        <fullName evidence="1">Uncharacterized protein</fullName>
    </submittedName>
</protein>
<proteinExistence type="predicted"/>
<sequence length="97" mass="10429">MMEVGWLHLRSDGSRVQQIVHAIIVGVSTTSHACSCLLVVWRAACPCRYVSIPSSACLVLSVARVLLNPAGCTLTALSPAALDILCTACEYWSHFKV</sequence>
<reference evidence="1 2" key="1">
    <citation type="submission" date="2018-11" db="EMBL/GenBank/DDBJ databases">
        <authorList>
            <consortium name="Pathogen Informatics"/>
        </authorList>
    </citation>
    <scope>NUCLEOTIDE SEQUENCE [LARGE SCALE GENOMIC DNA]</scope>
</reference>
<dbReference type="AlphaFoldDB" id="A0A3P7JJ64"/>
<evidence type="ECO:0000313" key="2">
    <source>
        <dbReference type="Proteomes" id="UP000270094"/>
    </source>
</evidence>
<gene>
    <name evidence="1" type="ORF">SVUK_LOCUS11195</name>
</gene>
<keyword evidence="2" id="KW-1185">Reference proteome</keyword>
<evidence type="ECO:0000313" key="1">
    <source>
        <dbReference type="EMBL" id="VDM76197.1"/>
    </source>
</evidence>